<dbReference type="EMBL" id="MTYJ01000273">
    <property type="protein sequence ID" value="OWA52537.1"/>
    <property type="molecule type" value="Genomic_DNA"/>
</dbReference>
<gene>
    <name evidence="1" type="ORF">BV898_16989</name>
</gene>
<sequence length="101" mass="11014">MRFPRPGDSLQEEAFVINPLGQGRDGVTPPAGKERGQGFCVINTRPNDNCGEITTAYTIYNVRRLQTMNPLLDCSRPIPGGANVVVRADGGCGTPCYREWC</sequence>
<name>A0A9X6RM58_HYPEX</name>
<protein>
    <submittedName>
        <fullName evidence="1">Uncharacterized protein</fullName>
    </submittedName>
</protein>
<accession>A0A9X6RM58</accession>
<keyword evidence="2" id="KW-1185">Reference proteome</keyword>
<evidence type="ECO:0000313" key="1">
    <source>
        <dbReference type="EMBL" id="OWA52537.1"/>
    </source>
</evidence>
<dbReference type="Proteomes" id="UP000192578">
    <property type="component" value="Unassembled WGS sequence"/>
</dbReference>
<reference evidence="2" key="1">
    <citation type="submission" date="2017-01" db="EMBL/GenBank/DDBJ databases">
        <title>Comparative genomics of anhydrobiosis in the tardigrade Hypsibius dujardini.</title>
        <authorList>
            <person name="Yoshida Y."/>
            <person name="Koutsovoulos G."/>
            <person name="Laetsch D."/>
            <person name="Stevens L."/>
            <person name="Kumar S."/>
            <person name="Horikawa D."/>
            <person name="Ishino K."/>
            <person name="Komine S."/>
            <person name="Tomita M."/>
            <person name="Blaxter M."/>
            <person name="Arakawa K."/>
        </authorList>
    </citation>
    <scope>NUCLEOTIDE SEQUENCE [LARGE SCALE GENOMIC DNA]</scope>
    <source>
        <strain evidence="2">Z151</strain>
    </source>
</reference>
<evidence type="ECO:0000313" key="2">
    <source>
        <dbReference type="Proteomes" id="UP000192578"/>
    </source>
</evidence>
<organism evidence="1 2">
    <name type="scientific">Hypsibius exemplaris</name>
    <name type="common">Freshwater tardigrade</name>
    <dbReference type="NCBI Taxonomy" id="2072580"/>
    <lineage>
        <taxon>Eukaryota</taxon>
        <taxon>Metazoa</taxon>
        <taxon>Ecdysozoa</taxon>
        <taxon>Tardigrada</taxon>
        <taxon>Eutardigrada</taxon>
        <taxon>Parachela</taxon>
        <taxon>Hypsibioidea</taxon>
        <taxon>Hypsibiidae</taxon>
        <taxon>Hypsibius</taxon>
    </lineage>
</organism>
<dbReference type="AlphaFoldDB" id="A0A9X6RM58"/>
<comment type="caution">
    <text evidence="1">The sequence shown here is derived from an EMBL/GenBank/DDBJ whole genome shotgun (WGS) entry which is preliminary data.</text>
</comment>
<proteinExistence type="predicted"/>